<reference evidence="1 2" key="1">
    <citation type="submission" date="2024-02" db="EMBL/GenBank/DDBJ databases">
        <authorList>
            <person name="Vignale AGUSTIN F."/>
            <person name="Sosa J E."/>
            <person name="Modenutti C."/>
        </authorList>
    </citation>
    <scope>NUCLEOTIDE SEQUENCE [LARGE SCALE GENOMIC DNA]</scope>
</reference>
<evidence type="ECO:0000313" key="1">
    <source>
        <dbReference type="EMBL" id="CAK9135261.1"/>
    </source>
</evidence>
<accession>A0ABC8QRC0</accession>
<dbReference type="Proteomes" id="UP001642360">
    <property type="component" value="Unassembled WGS sequence"/>
</dbReference>
<dbReference type="AlphaFoldDB" id="A0ABC8QRC0"/>
<sequence length="67" mass="7402">MGVMRSIVPTFYGFRRNFTCLQILSAELDRVKFAATRLHEAADCAIMTHGNSNHQQVSGCRGDEVGS</sequence>
<organism evidence="1 2">
    <name type="scientific">Ilex paraguariensis</name>
    <name type="common">yerba mate</name>
    <dbReference type="NCBI Taxonomy" id="185542"/>
    <lineage>
        <taxon>Eukaryota</taxon>
        <taxon>Viridiplantae</taxon>
        <taxon>Streptophyta</taxon>
        <taxon>Embryophyta</taxon>
        <taxon>Tracheophyta</taxon>
        <taxon>Spermatophyta</taxon>
        <taxon>Magnoliopsida</taxon>
        <taxon>eudicotyledons</taxon>
        <taxon>Gunneridae</taxon>
        <taxon>Pentapetalae</taxon>
        <taxon>asterids</taxon>
        <taxon>campanulids</taxon>
        <taxon>Aquifoliales</taxon>
        <taxon>Aquifoliaceae</taxon>
        <taxon>Ilex</taxon>
    </lineage>
</organism>
<keyword evidence="2" id="KW-1185">Reference proteome</keyword>
<name>A0ABC8QRC0_9AQUA</name>
<gene>
    <name evidence="1" type="ORF">ILEXP_LOCUS2199</name>
</gene>
<protein>
    <submittedName>
        <fullName evidence="1">Uncharacterized protein</fullName>
    </submittedName>
</protein>
<dbReference type="EMBL" id="CAUOFW020000697">
    <property type="protein sequence ID" value="CAK9135261.1"/>
    <property type="molecule type" value="Genomic_DNA"/>
</dbReference>
<proteinExistence type="predicted"/>
<comment type="caution">
    <text evidence="1">The sequence shown here is derived from an EMBL/GenBank/DDBJ whole genome shotgun (WGS) entry which is preliminary data.</text>
</comment>
<evidence type="ECO:0000313" key="2">
    <source>
        <dbReference type="Proteomes" id="UP001642360"/>
    </source>
</evidence>